<organism evidence="3 4">
    <name type="scientific">Thalassotalea fonticola</name>
    <dbReference type="NCBI Taxonomy" id="3065649"/>
    <lineage>
        <taxon>Bacteria</taxon>
        <taxon>Pseudomonadati</taxon>
        <taxon>Pseudomonadota</taxon>
        <taxon>Gammaproteobacteria</taxon>
        <taxon>Alteromonadales</taxon>
        <taxon>Colwelliaceae</taxon>
        <taxon>Thalassotalea</taxon>
    </lineage>
</organism>
<evidence type="ECO:0000259" key="2">
    <source>
        <dbReference type="Pfam" id="PF02036"/>
    </source>
</evidence>
<comment type="function">
    <text evidence="1">Required for ubiquinone (coenzyme Q) biosynthesis. Binds hydrophobic ubiquinone biosynthetic intermediates via its SCP2 domain and is essential for the stability of the Ubi complex. May constitute a docking platform where Ubi enzymes assemble and access their SCP2-bound polyprenyl substrates.</text>
</comment>
<evidence type="ECO:0000256" key="1">
    <source>
        <dbReference type="HAMAP-Rule" id="MF_02215"/>
    </source>
</evidence>
<gene>
    <name evidence="1" type="primary">ubiJ</name>
    <name evidence="3" type="ORF">RI844_11895</name>
</gene>
<dbReference type="Pfam" id="PF02036">
    <property type="entry name" value="SCP2"/>
    <property type="match status" value="1"/>
</dbReference>
<feature type="domain" description="SCP2" evidence="2">
    <location>
        <begin position="20"/>
        <end position="115"/>
    </location>
</feature>
<comment type="similarity">
    <text evidence="1">Belongs to the UbiJ family.</text>
</comment>
<protein>
    <recommendedName>
        <fullName evidence="1">Ubiquinone biosynthesis accessory factor UbiJ</fullName>
    </recommendedName>
</protein>
<dbReference type="PANTHER" id="PTHR38693:SF1">
    <property type="entry name" value="UBIQUINONE BIOSYNTHESIS ACCESSORY FACTOR UBIJ"/>
    <property type="match status" value="1"/>
</dbReference>
<dbReference type="HAMAP" id="MF_02215">
    <property type="entry name" value="UbiJ"/>
    <property type="match status" value="1"/>
</dbReference>
<comment type="subcellular location">
    <subcellularLocation>
        <location evidence="1">Cytoplasm</location>
    </subcellularLocation>
</comment>
<sequence>MNIEQMLPKQVLTALLEIIINKALSLDPKINNSLAAVNNKNITILLSELGFPITMQVHQHEVSVIASKLSTDCVIQTSLKTLPKLTQTELLTSLIKTGELDIIGDPKLAQQFASIGEQLNIDWEQQIAERIGDVPAFKLGKMNKAILAKLSFANKQISQDASEYLLHEQRILVTETEINDFNQQVADVAQAVDNLANRLKTITNIL</sequence>
<comment type="pathway">
    <text evidence="1">Cofactor biosynthesis; ubiquinone biosynthesis.</text>
</comment>
<evidence type="ECO:0000313" key="3">
    <source>
        <dbReference type="EMBL" id="WOH36072.1"/>
    </source>
</evidence>
<accession>A0ABZ0GJN5</accession>
<keyword evidence="1" id="KW-0963">Cytoplasm</keyword>
<dbReference type="InterPro" id="IPR038989">
    <property type="entry name" value="UbiJ"/>
</dbReference>
<evidence type="ECO:0000313" key="4">
    <source>
        <dbReference type="Proteomes" id="UP001301442"/>
    </source>
</evidence>
<keyword evidence="4" id="KW-1185">Reference proteome</keyword>
<dbReference type="InterPro" id="IPR003033">
    <property type="entry name" value="SCP2_sterol-bd_dom"/>
</dbReference>
<dbReference type="EMBL" id="CP136600">
    <property type="protein sequence ID" value="WOH36072.1"/>
    <property type="molecule type" value="Genomic_DNA"/>
</dbReference>
<dbReference type="RefSeq" id="WP_348394886.1">
    <property type="nucleotide sequence ID" value="NZ_CP136600.1"/>
</dbReference>
<proteinExistence type="inferred from homology"/>
<name>A0ABZ0GJN5_9GAMM</name>
<dbReference type="Proteomes" id="UP001301442">
    <property type="component" value="Chromosome"/>
</dbReference>
<reference evidence="3 4" key="1">
    <citation type="submission" date="2023-09" db="EMBL/GenBank/DDBJ databases">
        <authorList>
            <person name="Qi X."/>
        </authorList>
    </citation>
    <scope>NUCLEOTIDE SEQUENCE [LARGE SCALE GENOMIC DNA]</scope>
    <source>
        <strain evidence="3 4">S1-1</strain>
    </source>
</reference>
<keyword evidence="1" id="KW-0831">Ubiquinone biosynthesis</keyword>
<dbReference type="PANTHER" id="PTHR38693">
    <property type="entry name" value="UBIQUINONE BIOSYNTHESIS PROTEIN UBIJ"/>
    <property type="match status" value="1"/>
</dbReference>